<evidence type="ECO:0000313" key="4">
    <source>
        <dbReference type="EMBL" id="SDZ96855.1"/>
    </source>
</evidence>
<evidence type="ECO:0000313" key="5">
    <source>
        <dbReference type="Proteomes" id="UP000183253"/>
    </source>
</evidence>
<sequence>MEIRSLADTDFDTLYEAFSQAFADYEVQINGAQLRRMLKRRGFDARLSFAAFDGDRIAAFTLNGIGNYDGLPTAYDTGTGTLEAYRGQGLATRIFEHSIPYLKEAGIGRYLLEVLQHNTKAISVYRKLGFDVTREFNYFSQEREAVDVPAKAFQSPYTIRRIDTRDCEEVSGFWDFRPSWQNSPESIARSPEDFVSLGAFSGEWLIGYCVFEPASGDITQLAVDKGFRGRGVGSRLLAEMLRLNEAGTVKIVNTDIACETVTRFLERRNIPVRGRQFEMQITL</sequence>
<dbReference type="PANTHER" id="PTHR43420:SF44">
    <property type="entry name" value="ACETYLTRANSFERASE YPEA"/>
    <property type="match status" value="1"/>
</dbReference>
<keyword evidence="5" id="KW-1185">Reference proteome</keyword>
<dbReference type="CDD" id="cd04301">
    <property type="entry name" value="NAT_SF"/>
    <property type="match status" value="2"/>
</dbReference>
<dbReference type="GO" id="GO:0016747">
    <property type="term" value="F:acyltransferase activity, transferring groups other than amino-acyl groups"/>
    <property type="evidence" value="ECO:0007669"/>
    <property type="project" value="InterPro"/>
</dbReference>
<organism evidence="4 5">
    <name type="scientific">Alistipes timonensis JC136</name>
    <dbReference type="NCBI Taxonomy" id="1033731"/>
    <lineage>
        <taxon>Bacteria</taxon>
        <taxon>Pseudomonadati</taxon>
        <taxon>Bacteroidota</taxon>
        <taxon>Bacteroidia</taxon>
        <taxon>Bacteroidales</taxon>
        <taxon>Rikenellaceae</taxon>
        <taxon>Alistipes</taxon>
    </lineage>
</organism>
<dbReference type="Proteomes" id="UP000183253">
    <property type="component" value="Unassembled WGS sequence"/>
</dbReference>
<dbReference type="PANTHER" id="PTHR43420">
    <property type="entry name" value="ACETYLTRANSFERASE"/>
    <property type="match status" value="1"/>
</dbReference>
<gene>
    <name evidence="4" type="ORF">SAMN05444145_101170</name>
</gene>
<dbReference type="STRING" id="1033731.SAMN05444145_101170"/>
<dbReference type="OrthoDB" id="4228396at2"/>
<dbReference type="InterPro" id="IPR050680">
    <property type="entry name" value="YpeA/RimI_acetyltransf"/>
</dbReference>
<dbReference type="InterPro" id="IPR000182">
    <property type="entry name" value="GNAT_dom"/>
</dbReference>
<dbReference type="EMBL" id="FNRI01000001">
    <property type="protein sequence ID" value="SDZ96855.1"/>
    <property type="molecule type" value="Genomic_DNA"/>
</dbReference>
<dbReference type="SUPFAM" id="SSF55729">
    <property type="entry name" value="Acyl-CoA N-acyltransferases (Nat)"/>
    <property type="match status" value="2"/>
</dbReference>
<dbReference type="PROSITE" id="PS51186">
    <property type="entry name" value="GNAT"/>
    <property type="match status" value="2"/>
</dbReference>
<dbReference type="InterPro" id="IPR016181">
    <property type="entry name" value="Acyl_CoA_acyltransferase"/>
</dbReference>
<keyword evidence="1 4" id="KW-0808">Transferase</keyword>
<feature type="domain" description="N-acetyltransferase" evidence="3">
    <location>
        <begin position="1"/>
        <end position="149"/>
    </location>
</feature>
<dbReference type="Pfam" id="PF00583">
    <property type="entry name" value="Acetyltransf_1"/>
    <property type="match status" value="1"/>
</dbReference>
<protein>
    <submittedName>
        <fullName evidence="4">Acetyltransferase (GNAT) family protein</fullName>
    </submittedName>
</protein>
<dbReference type="Pfam" id="PF13508">
    <property type="entry name" value="Acetyltransf_7"/>
    <property type="match status" value="1"/>
</dbReference>
<reference evidence="4 5" key="1">
    <citation type="submission" date="2016-10" db="EMBL/GenBank/DDBJ databases">
        <authorList>
            <person name="de Groot N.N."/>
        </authorList>
    </citation>
    <scope>NUCLEOTIDE SEQUENCE [LARGE SCALE GENOMIC DNA]</scope>
    <source>
        <strain evidence="4 5">DSM 25383</strain>
    </source>
</reference>
<dbReference type="Gene3D" id="3.40.630.30">
    <property type="match status" value="2"/>
</dbReference>
<feature type="domain" description="N-acetyltransferase" evidence="3">
    <location>
        <begin position="157"/>
        <end position="283"/>
    </location>
</feature>
<evidence type="ECO:0000256" key="1">
    <source>
        <dbReference type="ARBA" id="ARBA00022679"/>
    </source>
</evidence>
<proteinExistence type="predicted"/>
<evidence type="ECO:0000256" key="2">
    <source>
        <dbReference type="ARBA" id="ARBA00023315"/>
    </source>
</evidence>
<accession>A0A1H3XBR9</accession>
<name>A0A1H3XBR9_9BACT</name>
<dbReference type="AlphaFoldDB" id="A0A1H3XBR9"/>
<evidence type="ECO:0000259" key="3">
    <source>
        <dbReference type="PROSITE" id="PS51186"/>
    </source>
</evidence>
<keyword evidence="2" id="KW-0012">Acyltransferase</keyword>
<dbReference type="RefSeq" id="WP_010259266.1">
    <property type="nucleotide sequence ID" value="NZ_CAEG01000001.1"/>
</dbReference>